<dbReference type="InterPro" id="IPR007822">
    <property type="entry name" value="LANC-like"/>
</dbReference>
<protein>
    <submittedName>
        <fullName evidence="2">Lanthionine synthetase LanC family protein</fullName>
    </submittedName>
</protein>
<dbReference type="Gene3D" id="1.50.10.20">
    <property type="match status" value="1"/>
</dbReference>
<dbReference type="Proteomes" id="UP001463665">
    <property type="component" value="Chromosome"/>
</dbReference>
<evidence type="ECO:0000313" key="2">
    <source>
        <dbReference type="EMBL" id="XAO75200.1"/>
    </source>
</evidence>
<dbReference type="RefSeq" id="WP_345767009.1">
    <property type="nucleotide sequence ID" value="NZ_CP154834.1"/>
</dbReference>
<reference evidence="2 3" key="1">
    <citation type="submission" date="2024-04" db="EMBL/GenBank/DDBJ databases">
        <title>Genome sequencing and assembly of rice foliar adapted Chryseobacterium endophyticum OsEnb-ALM-A6.</title>
        <authorList>
            <person name="Kumar S."/>
            <person name="Javed M."/>
            <person name="Chouhan V."/>
            <person name="Charishma K."/>
            <person name="Patel A."/>
            <person name="Kumar M."/>
            <person name="Sahu K.P."/>
            <person name="Kumar A."/>
        </authorList>
    </citation>
    <scope>NUCLEOTIDE SEQUENCE [LARGE SCALE GENOMIC DNA]</scope>
    <source>
        <strain evidence="2 3">OsEnb-ALM-A6</strain>
    </source>
</reference>
<dbReference type="SUPFAM" id="SSF158745">
    <property type="entry name" value="LanC-like"/>
    <property type="match status" value="1"/>
</dbReference>
<feature type="binding site" evidence="1">
    <location>
        <position position="62"/>
    </location>
    <ligand>
        <name>Zn(2+)</name>
        <dbReference type="ChEBI" id="CHEBI:29105"/>
    </ligand>
</feature>
<evidence type="ECO:0000256" key="1">
    <source>
        <dbReference type="PIRSR" id="PIRSR607822-1"/>
    </source>
</evidence>
<keyword evidence="1" id="KW-0862">Zinc</keyword>
<dbReference type="PRINTS" id="PR01950">
    <property type="entry name" value="LANCSUPER"/>
</dbReference>
<feature type="binding site" evidence="1">
    <location>
        <position position="113"/>
    </location>
    <ligand>
        <name>Zn(2+)</name>
        <dbReference type="ChEBI" id="CHEBI:29105"/>
    </ligand>
</feature>
<feature type="binding site" evidence="1">
    <location>
        <position position="112"/>
    </location>
    <ligand>
        <name>Zn(2+)</name>
        <dbReference type="ChEBI" id="CHEBI:29105"/>
    </ligand>
</feature>
<dbReference type="EMBL" id="CP154834">
    <property type="protein sequence ID" value="XAO75200.1"/>
    <property type="molecule type" value="Genomic_DNA"/>
</dbReference>
<accession>A0AAU6WSZ3</accession>
<dbReference type="GO" id="GO:0031179">
    <property type="term" value="P:peptide modification"/>
    <property type="evidence" value="ECO:0007669"/>
    <property type="project" value="InterPro"/>
</dbReference>
<organism evidence="2 3">
    <name type="scientific">Chryseobacterium endophyticum</name>
    <dbReference type="NCBI Taxonomy" id="1854762"/>
    <lineage>
        <taxon>Bacteria</taxon>
        <taxon>Pseudomonadati</taxon>
        <taxon>Bacteroidota</taxon>
        <taxon>Flavobacteriia</taxon>
        <taxon>Flavobacteriales</taxon>
        <taxon>Weeksellaceae</taxon>
        <taxon>Chryseobacterium group</taxon>
        <taxon>Chryseobacterium</taxon>
    </lineage>
</organism>
<dbReference type="Pfam" id="PF05147">
    <property type="entry name" value="LANC_like"/>
    <property type="match status" value="1"/>
</dbReference>
<sequence length="189" mass="21749">MKILLTISKIPQLKEQCYNLLYKNYNFLIKIYNFSENKKSLFPSWLSYNTDINKEYSGLSWCLGDPCIGITLLNISSDINDINMRNIAVNILKHSSKRLSEEQSLLKHPCLCHGFFGAYKIFSRAYTLTNEKEFLNAKKHWLSRGLEYLNNNKLPDDLSILNGQSGIGLALIDVYTDTDHNWGECLLIS</sequence>
<dbReference type="AlphaFoldDB" id="A0AAU6WSZ3"/>
<gene>
    <name evidence="2" type="ORF">AAFP95_04315</name>
</gene>
<dbReference type="GO" id="GO:0046872">
    <property type="term" value="F:metal ion binding"/>
    <property type="evidence" value="ECO:0007669"/>
    <property type="project" value="UniProtKB-KW"/>
</dbReference>
<keyword evidence="3" id="KW-1185">Reference proteome</keyword>
<evidence type="ECO:0000313" key="3">
    <source>
        <dbReference type="Proteomes" id="UP001463665"/>
    </source>
</evidence>
<keyword evidence="1" id="KW-0479">Metal-binding</keyword>
<name>A0AAU6WSZ3_9FLAO</name>
<proteinExistence type="predicted"/>